<feature type="topological domain" description="Cytoplasmic" evidence="14">
    <location>
        <begin position="63"/>
        <end position="68"/>
    </location>
</feature>
<evidence type="ECO:0000256" key="14">
    <source>
        <dbReference type="HAMAP-Rule" id="MF_00286"/>
    </source>
</evidence>
<dbReference type="InterPro" id="IPR003752">
    <property type="entry name" value="DiS_bond_form_DsbB/BdbC"/>
</dbReference>
<sequence>MIGGISNRVLLGGVALICASAMGFALYLQYVVGLSVCPLCLTQRVFIIGTGIVAFLGFVHGPAMLGQRVYGGIALLFSGIGCGFAARHVWLQHLPPEEVPACGPPLAYMLETLPFSETLTLLLTGDGNCAEVVWSLFGLSIPELTLGLFIALIVVLTTIIARAR</sequence>
<dbReference type="InterPro" id="IPR023380">
    <property type="entry name" value="DsbB-like_sf"/>
</dbReference>
<dbReference type="PANTHER" id="PTHR36570">
    <property type="entry name" value="DISULFIDE BOND FORMATION PROTEIN B"/>
    <property type="match status" value="1"/>
</dbReference>
<keyword evidence="4 14" id="KW-1003">Cell membrane</keyword>
<dbReference type="OrthoDB" id="3711263at2"/>
<comment type="caution">
    <text evidence="14">Lacks conserved residue(s) required for the propagation of feature annotation.</text>
</comment>
<organism evidence="16 17">
    <name type="scientific">Luminiphilus syltensis NOR5-1B</name>
    <dbReference type="NCBI Taxonomy" id="565045"/>
    <lineage>
        <taxon>Bacteria</taxon>
        <taxon>Pseudomonadati</taxon>
        <taxon>Pseudomonadota</taxon>
        <taxon>Gammaproteobacteria</taxon>
        <taxon>Cellvibrionales</taxon>
        <taxon>Halieaceae</taxon>
        <taxon>Luminiphilus</taxon>
    </lineage>
</organism>
<dbReference type="AlphaFoldDB" id="B8KST8"/>
<dbReference type="InterPro" id="IPR050183">
    <property type="entry name" value="DsbB"/>
</dbReference>
<keyword evidence="17" id="KW-1185">Reference proteome</keyword>
<evidence type="ECO:0000256" key="13">
    <source>
        <dbReference type="ARBA" id="ARBA00023284"/>
    </source>
</evidence>
<feature type="disulfide bond" description="Redox-active" evidence="14">
    <location>
        <begin position="37"/>
        <end position="40"/>
    </location>
</feature>
<protein>
    <recommendedName>
        <fullName evidence="14">Disulfide bond formation protein B</fullName>
    </recommendedName>
    <alternativeName>
        <fullName evidence="14">Disulfide oxidoreductase</fullName>
    </alternativeName>
</protein>
<dbReference type="Gene3D" id="1.20.1550.10">
    <property type="entry name" value="DsbB-like"/>
    <property type="match status" value="1"/>
</dbReference>
<evidence type="ECO:0000256" key="5">
    <source>
        <dbReference type="ARBA" id="ARBA00022519"/>
    </source>
</evidence>
<dbReference type="RefSeq" id="WP_009019684.1">
    <property type="nucleotide sequence ID" value="NZ_DS999411.1"/>
</dbReference>
<dbReference type="STRING" id="565045.NOR51B_877"/>
<dbReference type="InterPro" id="IPR022920">
    <property type="entry name" value="Disulphide_bond_form_DsbB"/>
</dbReference>
<feature type="topological domain" description="Periplasmic" evidence="14">
    <location>
        <begin position="28"/>
        <end position="45"/>
    </location>
</feature>
<evidence type="ECO:0000256" key="15">
    <source>
        <dbReference type="SAM" id="Phobius"/>
    </source>
</evidence>
<comment type="similarity">
    <text evidence="2 14">Belongs to the DsbB family.</text>
</comment>
<keyword evidence="10 14" id="KW-0472">Membrane</keyword>
<dbReference type="eggNOG" id="COG1495">
    <property type="taxonomic scope" value="Bacteria"/>
</dbReference>
<feature type="topological domain" description="Cytoplasmic" evidence="14">
    <location>
        <begin position="163"/>
        <end position="164"/>
    </location>
</feature>
<feature type="transmembrane region" description="Helical" evidence="15">
    <location>
        <begin position="144"/>
        <end position="163"/>
    </location>
</feature>
<keyword evidence="13 14" id="KW-0676">Redox-active center</keyword>
<dbReference type="GO" id="GO:0009055">
    <property type="term" value="F:electron transfer activity"/>
    <property type="evidence" value="ECO:0007669"/>
    <property type="project" value="UniProtKB-UniRule"/>
</dbReference>
<dbReference type="EMBL" id="DS999411">
    <property type="protein sequence ID" value="EED34937.1"/>
    <property type="molecule type" value="Genomic_DNA"/>
</dbReference>
<dbReference type="Proteomes" id="UP000004699">
    <property type="component" value="Unassembled WGS sequence"/>
</dbReference>
<evidence type="ECO:0000256" key="6">
    <source>
        <dbReference type="ARBA" id="ARBA00022692"/>
    </source>
</evidence>
<dbReference type="HAMAP" id="MF_00286">
    <property type="entry name" value="DsbB"/>
    <property type="match status" value="1"/>
</dbReference>
<dbReference type="SUPFAM" id="SSF158442">
    <property type="entry name" value="DsbB-like"/>
    <property type="match status" value="1"/>
</dbReference>
<evidence type="ECO:0000256" key="7">
    <source>
        <dbReference type="ARBA" id="ARBA00022982"/>
    </source>
</evidence>
<keyword evidence="6 14" id="KW-0812">Transmembrane</keyword>
<dbReference type="GO" id="GO:0006457">
    <property type="term" value="P:protein folding"/>
    <property type="evidence" value="ECO:0007669"/>
    <property type="project" value="InterPro"/>
</dbReference>
<keyword evidence="12 14" id="KW-0143">Chaperone</keyword>
<keyword evidence="8 14" id="KW-1133">Transmembrane helix</keyword>
<accession>B8KST8</accession>
<feature type="transmembrane region" description="Helical" evidence="15">
    <location>
        <begin position="41"/>
        <end position="59"/>
    </location>
</feature>
<dbReference type="HOGENOM" id="CLU_098660_1_1_6"/>
<evidence type="ECO:0000256" key="3">
    <source>
        <dbReference type="ARBA" id="ARBA00022448"/>
    </source>
</evidence>
<feature type="transmembrane region" description="Helical" evidence="15">
    <location>
        <begin position="71"/>
        <end position="90"/>
    </location>
</feature>
<evidence type="ECO:0000256" key="8">
    <source>
        <dbReference type="ARBA" id="ARBA00022989"/>
    </source>
</evidence>
<evidence type="ECO:0000256" key="11">
    <source>
        <dbReference type="ARBA" id="ARBA00023157"/>
    </source>
</evidence>
<gene>
    <name evidence="14" type="primary">dsbB</name>
    <name evidence="16" type="ORF">NOR51B_877</name>
</gene>
<evidence type="ECO:0000256" key="1">
    <source>
        <dbReference type="ARBA" id="ARBA00004429"/>
    </source>
</evidence>
<evidence type="ECO:0000256" key="10">
    <source>
        <dbReference type="ARBA" id="ARBA00023136"/>
    </source>
</evidence>
<keyword evidence="9 14" id="KW-0560">Oxidoreductase</keyword>
<dbReference type="Pfam" id="PF02600">
    <property type="entry name" value="DsbB"/>
    <property type="match status" value="1"/>
</dbReference>
<dbReference type="PANTHER" id="PTHR36570:SF3">
    <property type="entry name" value="DISULFIDE BOND FORMATION PROTEIN B"/>
    <property type="match status" value="1"/>
</dbReference>
<feature type="transmembrane region" description="Helical" evidence="15">
    <location>
        <begin position="9"/>
        <end position="29"/>
    </location>
</feature>
<keyword evidence="3 14" id="KW-0813">Transport</keyword>
<comment type="function">
    <text evidence="14">Required for disulfide bond formation in some periplasmic proteins. Acts by oxidizing the DsbA protein.</text>
</comment>
<evidence type="ECO:0000313" key="16">
    <source>
        <dbReference type="EMBL" id="EED34937.1"/>
    </source>
</evidence>
<comment type="subcellular location">
    <subcellularLocation>
        <location evidence="1">Cell inner membrane</location>
        <topology evidence="1">Multi-pass membrane protein</topology>
    </subcellularLocation>
    <subcellularLocation>
        <location evidence="14">Cell membrane</location>
        <topology evidence="14">Multi-pass membrane protein</topology>
    </subcellularLocation>
</comment>
<dbReference type="GO" id="GO:0005886">
    <property type="term" value="C:plasma membrane"/>
    <property type="evidence" value="ECO:0007669"/>
    <property type="project" value="UniProtKB-SubCell"/>
</dbReference>
<dbReference type="GO" id="GO:0015035">
    <property type="term" value="F:protein-disulfide reductase activity"/>
    <property type="evidence" value="ECO:0007669"/>
    <property type="project" value="UniProtKB-UniRule"/>
</dbReference>
<evidence type="ECO:0000256" key="9">
    <source>
        <dbReference type="ARBA" id="ARBA00023002"/>
    </source>
</evidence>
<evidence type="ECO:0000256" key="12">
    <source>
        <dbReference type="ARBA" id="ARBA00023186"/>
    </source>
</evidence>
<keyword evidence="11 14" id="KW-1015">Disulfide bond</keyword>
<proteinExistence type="inferred from homology"/>
<name>B8KST8_9GAMM</name>
<evidence type="ECO:0000313" key="17">
    <source>
        <dbReference type="Proteomes" id="UP000004699"/>
    </source>
</evidence>
<keyword evidence="5" id="KW-0997">Cell inner membrane</keyword>
<feature type="topological domain" description="Cytoplasmic" evidence="14">
    <location>
        <begin position="1"/>
        <end position="10"/>
    </location>
</feature>
<keyword evidence="7 14" id="KW-0249">Electron transport</keyword>
<reference evidence="17" key="1">
    <citation type="journal article" date="2013" name="BMC Microbiol.">
        <title>Taxonomy and evolution of bacteriochlorophyll a-containing members of the OM60/NOR5 clade of marine gammaproteobacteria: description of Luminiphilus syltensis gen. nov., sp. nov., reclassification of Haliea rubra as Pseudohaliea rubra gen. nov., comb. nov., and emendation of Chromatocurvus halotolerans.</title>
        <authorList>
            <person name="Spring S."/>
            <person name="Riedel T."/>
            <person name="Sproer C."/>
            <person name="Yan S."/>
            <person name="Harder J."/>
            <person name="Fuchs B.M."/>
        </authorList>
    </citation>
    <scope>NUCLEOTIDE SEQUENCE [LARGE SCALE GENOMIC DNA]</scope>
    <source>
        <strain evidence="17">NOR51-B</strain>
    </source>
</reference>
<evidence type="ECO:0000256" key="4">
    <source>
        <dbReference type="ARBA" id="ARBA00022475"/>
    </source>
</evidence>
<evidence type="ECO:0000256" key="2">
    <source>
        <dbReference type="ARBA" id="ARBA00008823"/>
    </source>
</evidence>